<feature type="compositionally biased region" description="Basic and acidic residues" evidence="1">
    <location>
        <begin position="226"/>
        <end position="238"/>
    </location>
</feature>
<feature type="compositionally biased region" description="Low complexity" evidence="1">
    <location>
        <begin position="8"/>
        <end position="28"/>
    </location>
</feature>
<protein>
    <submittedName>
        <fullName evidence="2">Uncharacterized protein</fullName>
    </submittedName>
</protein>
<dbReference type="AlphaFoldDB" id="A0A1Y6LWZ8"/>
<reference evidence="2 3" key="1">
    <citation type="submission" date="2016-10" db="EMBL/GenBank/DDBJ databases">
        <authorList>
            <person name="Varghese N."/>
        </authorList>
    </citation>
    <scope>NUCLEOTIDE SEQUENCE [LARGE SCALE GENOMIC DNA]</scope>
</reference>
<feature type="region of interest" description="Disordered" evidence="1">
    <location>
        <begin position="1"/>
        <end position="42"/>
    </location>
</feature>
<sequence length="457" mass="50453">MANALAHSASQTPTPITAPTIITVSPATQRQRPSQKSTREDPKVHVLVTHAARCLGVFNPPSSVLHLYPSIFHLPSSIFNPHPSINFPPLATLAPSRQPFAMADQDYLTDHFDRIQSRFEIGTCSCNAPVYAGIKTLPKELYIHCDQVGKHLWKHVGLAAPISALGQSKKTATTKTLLTARITSLLDFLDQYTTGKQSAELLVVDKPAASDPTTEGHQIGVDVEGEDRPGSSRRESARLAKKHANHDGQETAATSSEQALVLASTTHSGGQEQALALFDPHRAAPYTHPDRTVIYGDSSQPATREQLQLYDHFQRTMVLSDQDTDPGTVDIYVSRNKVHSSFNILQISSRLLMVFGPLVALQLFSSWRQRNGNRMWDSLLTVIPGYLPEWLRVSVDPQAINHLTRQLNLERTNRMLLDIEAAHGYRMRRVLELPAVESSAHRAQRALADVISASKTC</sequence>
<accession>A0A1Y6LWZ8</accession>
<evidence type="ECO:0000313" key="3">
    <source>
        <dbReference type="Proteomes" id="UP000215453"/>
    </source>
</evidence>
<organism evidence="2 3">
    <name type="scientific">Zymoseptoria tritici ST99CH_1A5</name>
    <dbReference type="NCBI Taxonomy" id="1276529"/>
    <lineage>
        <taxon>Eukaryota</taxon>
        <taxon>Fungi</taxon>
        <taxon>Dikarya</taxon>
        <taxon>Ascomycota</taxon>
        <taxon>Pezizomycotina</taxon>
        <taxon>Dothideomycetes</taxon>
        <taxon>Dothideomycetidae</taxon>
        <taxon>Mycosphaerellales</taxon>
        <taxon>Mycosphaerellaceae</taxon>
        <taxon>Zymoseptoria</taxon>
    </lineage>
</organism>
<feature type="region of interest" description="Disordered" evidence="1">
    <location>
        <begin position="208"/>
        <end position="256"/>
    </location>
</feature>
<gene>
    <name evidence="2" type="ORF">ZT1A5_G10370</name>
</gene>
<dbReference type="Proteomes" id="UP000215453">
    <property type="component" value="Chromosome 11"/>
</dbReference>
<evidence type="ECO:0000256" key="1">
    <source>
        <dbReference type="SAM" id="MobiDB-lite"/>
    </source>
</evidence>
<evidence type="ECO:0000313" key="2">
    <source>
        <dbReference type="EMBL" id="SMY28924.1"/>
    </source>
</evidence>
<name>A0A1Y6LWZ8_ZYMTR</name>
<dbReference type="EMBL" id="LT882686">
    <property type="protein sequence ID" value="SMY28924.1"/>
    <property type="molecule type" value="Genomic_DNA"/>
</dbReference>
<proteinExistence type="predicted"/>